<keyword evidence="5" id="KW-1185">Reference proteome</keyword>
<dbReference type="SMART" id="SM00331">
    <property type="entry name" value="PP2C_SIG"/>
    <property type="match status" value="1"/>
</dbReference>
<dbReference type="PANTHER" id="PTHR43156">
    <property type="entry name" value="STAGE II SPORULATION PROTEIN E-RELATED"/>
    <property type="match status" value="1"/>
</dbReference>
<keyword evidence="1" id="KW-0378">Hydrolase</keyword>
<feature type="domain" description="PPM-type phosphatase" evidence="3">
    <location>
        <begin position="304"/>
        <end position="529"/>
    </location>
</feature>
<dbReference type="InterPro" id="IPR001932">
    <property type="entry name" value="PPM-type_phosphatase-like_dom"/>
</dbReference>
<evidence type="ECO:0000259" key="3">
    <source>
        <dbReference type="SMART" id="SM00331"/>
    </source>
</evidence>
<dbReference type="InterPro" id="IPR029016">
    <property type="entry name" value="GAF-like_dom_sf"/>
</dbReference>
<evidence type="ECO:0000313" key="4">
    <source>
        <dbReference type="EMBL" id="MEB3960669.1"/>
    </source>
</evidence>
<dbReference type="SMART" id="SM00065">
    <property type="entry name" value="GAF"/>
    <property type="match status" value="1"/>
</dbReference>
<dbReference type="Proteomes" id="UP001352223">
    <property type="component" value="Unassembled WGS sequence"/>
</dbReference>
<dbReference type="InterPro" id="IPR036457">
    <property type="entry name" value="PPM-type-like_dom_sf"/>
</dbReference>
<sequence length="548" mass="58058">MSSPAVEAAAAVGPRDPYATVTADEAGRVLFCNDRAGALLEGLRAGVLLMDTAPAWLAEAHAEVLRGTDPNPPVARGRVKDRTVDAFPSRGTDGAVSWWLVDDGDLRSAHDQLESERTRSRVLQEISSELLASLNADRCMEVTARMAAQHLADAAVIVGVRSGRTYPVTRCTTGGPVVQEKIALEPGELPGLSEALLGFPPVPSRWIDPAQVPEWAIPAEFAAEGGRIGSVVVVPLPGHGLPAGAIVMMRHNQEAAFTDAEEAFARLFAARAGAALSAARIYAEQTHITDVLMRELLPPVLQGVRGVDFSGRYRAAAAGERVGGDFYDVYPADSDEDETFAVLGDVCGKGLEAAVLTGKIRNTIEALLPFAADHHRVLTLLNNALLTSHHTRFATLALASVKREGSRVRLRVSSAGHPTPLIVRSDGQVEEADTMGMLIGALPTDMLKVTTATVDLAPGETCLLYSDGITEAHGGPLGDAMFGEQRLRNTLAQCAGLPAEAVTEYVQMIASQWIQGGAHDDIALLAITAPRNNHLTAVDGHTRGRFTA</sequence>
<dbReference type="InterPro" id="IPR003018">
    <property type="entry name" value="GAF"/>
</dbReference>
<feature type="domain" description="GAF" evidence="2">
    <location>
        <begin position="118"/>
        <end position="286"/>
    </location>
</feature>
<comment type="caution">
    <text evidence="4">The sequence shown here is derived from an EMBL/GenBank/DDBJ whole genome shotgun (WGS) entry which is preliminary data.</text>
</comment>
<organism evidence="4 5">
    <name type="scientific">Streptomyces kunmingensis</name>
    <dbReference type="NCBI Taxonomy" id="68225"/>
    <lineage>
        <taxon>Bacteria</taxon>
        <taxon>Bacillati</taxon>
        <taxon>Actinomycetota</taxon>
        <taxon>Actinomycetes</taxon>
        <taxon>Kitasatosporales</taxon>
        <taxon>Streptomycetaceae</taxon>
        <taxon>Streptomyces</taxon>
    </lineage>
</organism>
<dbReference type="Gene3D" id="3.60.40.10">
    <property type="entry name" value="PPM-type phosphatase domain"/>
    <property type="match status" value="1"/>
</dbReference>
<evidence type="ECO:0000313" key="5">
    <source>
        <dbReference type="Proteomes" id="UP001352223"/>
    </source>
</evidence>
<accession>A0ABU6C7J7</accession>
<dbReference type="PANTHER" id="PTHR43156:SF2">
    <property type="entry name" value="STAGE II SPORULATION PROTEIN E"/>
    <property type="match status" value="1"/>
</dbReference>
<protein>
    <submittedName>
        <fullName evidence="4">Serine/threonine-protein phosphatase</fullName>
    </submittedName>
</protein>
<gene>
    <name evidence="4" type="ORF">OKJ48_10505</name>
</gene>
<evidence type="ECO:0000259" key="2">
    <source>
        <dbReference type="SMART" id="SM00065"/>
    </source>
</evidence>
<dbReference type="SUPFAM" id="SSF55781">
    <property type="entry name" value="GAF domain-like"/>
    <property type="match status" value="1"/>
</dbReference>
<name>A0ABU6C7J7_9ACTN</name>
<dbReference type="Gene3D" id="3.30.450.40">
    <property type="match status" value="1"/>
</dbReference>
<proteinExistence type="predicted"/>
<evidence type="ECO:0000256" key="1">
    <source>
        <dbReference type="ARBA" id="ARBA00022801"/>
    </source>
</evidence>
<dbReference type="SUPFAM" id="SSF81606">
    <property type="entry name" value="PP2C-like"/>
    <property type="match status" value="1"/>
</dbReference>
<dbReference type="EMBL" id="JAOZYB010000057">
    <property type="protein sequence ID" value="MEB3960669.1"/>
    <property type="molecule type" value="Genomic_DNA"/>
</dbReference>
<dbReference type="Pfam" id="PF07228">
    <property type="entry name" value="SpoIIE"/>
    <property type="match status" value="1"/>
</dbReference>
<reference evidence="4 5" key="1">
    <citation type="submission" date="2022-10" db="EMBL/GenBank/DDBJ databases">
        <authorList>
            <person name="Xie J."/>
            <person name="Shen N."/>
        </authorList>
    </citation>
    <scope>NUCLEOTIDE SEQUENCE [LARGE SCALE GENOMIC DNA]</scope>
    <source>
        <strain evidence="4 5">DSM 41681</strain>
    </source>
</reference>
<dbReference type="InterPro" id="IPR052016">
    <property type="entry name" value="Bact_Sigma-Reg"/>
</dbReference>